<evidence type="ECO:0000256" key="1">
    <source>
        <dbReference type="SAM" id="Phobius"/>
    </source>
</evidence>
<feature type="transmembrane region" description="Helical" evidence="1">
    <location>
        <begin position="659"/>
        <end position="676"/>
    </location>
</feature>
<gene>
    <name evidence="2" type="ORF">ECRASSUSDP1_LOCUS29211</name>
</gene>
<reference evidence="2" key="1">
    <citation type="submission" date="2023-07" db="EMBL/GenBank/DDBJ databases">
        <authorList>
            <consortium name="AG Swart"/>
            <person name="Singh M."/>
            <person name="Singh A."/>
            <person name="Seah K."/>
            <person name="Emmerich C."/>
        </authorList>
    </citation>
    <scope>NUCLEOTIDE SEQUENCE</scope>
    <source>
        <strain evidence="2">DP1</strain>
    </source>
</reference>
<accession>A0AAD2DCF0</accession>
<organism evidence="2 3">
    <name type="scientific">Euplotes crassus</name>
    <dbReference type="NCBI Taxonomy" id="5936"/>
    <lineage>
        <taxon>Eukaryota</taxon>
        <taxon>Sar</taxon>
        <taxon>Alveolata</taxon>
        <taxon>Ciliophora</taxon>
        <taxon>Intramacronucleata</taxon>
        <taxon>Spirotrichea</taxon>
        <taxon>Hypotrichia</taxon>
        <taxon>Euplotida</taxon>
        <taxon>Euplotidae</taxon>
        <taxon>Moneuplotes</taxon>
    </lineage>
</organism>
<feature type="transmembrane region" description="Helical" evidence="1">
    <location>
        <begin position="81"/>
        <end position="106"/>
    </location>
</feature>
<feature type="transmembrane region" description="Helical" evidence="1">
    <location>
        <begin position="276"/>
        <end position="296"/>
    </location>
</feature>
<feature type="transmembrane region" description="Helical" evidence="1">
    <location>
        <begin position="348"/>
        <end position="371"/>
    </location>
</feature>
<feature type="transmembrane region" description="Helical" evidence="1">
    <location>
        <begin position="563"/>
        <end position="583"/>
    </location>
</feature>
<proteinExistence type="predicted"/>
<sequence>MKILSNLQKALTSQAQDISDRTYVYYMILGIMIYQLISYHVLNLVPYAPLRIFTWFFFLLVFTIILIMIEEAISFTQAYHLVVLVVVQMLLPFGIHINPIFMAFLYEVLLIPLKNYVYNNLEEDSLLPLISMGAKERKSKNLELGRVIELAGLGIMTMIMMSIRDSFAPLYLSYISAPWCFFQSEFPILWVAISLHLFNLRNDIQGILSVFICCNIYGLLFETSNLISIFWHVLMSCLLVLGLKKAKILTIVLSLYGGMIFLIFSFFPSIQYSTTMYVFMINFTIIGAICITWLIYPPEILMYKPYYFPRIYTIVISQFFIMAVSFFYELTADDPYSRKDIYIQGVSFIFLSMLYFLLLFIVVYYFSYGWLYRSYFVDKMAIKLKKQRISCQDLKEIEQAVGREIDISLRDEIDERMQYVDCSDYDHLEAPQPFMLSKISLEDIFFRLSITFSKNLGPLALNLYDNYYSDSISSMLNPTVILSILILNLILSKFSIFLYFVTALLTVNMNNTGIFKFFGRISLKLFRYESPYSILEENDKPEEMPKDEYLSNIKLDMFCKYGLTYFLTLFTTFLYPVLGKLFFYRLLEGSLEVTIHICDIFNIEIHFVRYIYYGIIDNSGEQILMSDVLLLCLILIPIAIALIEFLSVPSLIKWYEYEGRVITFGAPLILLVLFIYDNEAILCIAIAELVMMLFVLWYILEQEDDKTDRRMTKKYGRSWEKEKQDYKEKAQREMLKQLGGAGSALGMFTNS</sequence>
<keyword evidence="1" id="KW-1133">Transmembrane helix</keyword>
<keyword evidence="3" id="KW-1185">Reference proteome</keyword>
<feature type="transmembrane region" description="Helical" evidence="1">
    <location>
        <begin position="628"/>
        <end position="647"/>
    </location>
</feature>
<comment type="caution">
    <text evidence="2">The sequence shown here is derived from an EMBL/GenBank/DDBJ whole genome shotgun (WGS) entry which is preliminary data.</text>
</comment>
<feature type="transmembrane region" description="Helical" evidence="1">
    <location>
        <begin position="175"/>
        <end position="197"/>
    </location>
</feature>
<feature type="transmembrane region" description="Helical" evidence="1">
    <location>
        <begin position="52"/>
        <end position="69"/>
    </location>
</feature>
<keyword evidence="1" id="KW-0812">Transmembrane</keyword>
<dbReference type="EMBL" id="CAMPGE010030077">
    <property type="protein sequence ID" value="CAI2387578.1"/>
    <property type="molecule type" value="Genomic_DNA"/>
</dbReference>
<evidence type="ECO:0000313" key="2">
    <source>
        <dbReference type="EMBL" id="CAI2387578.1"/>
    </source>
</evidence>
<feature type="transmembrane region" description="Helical" evidence="1">
    <location>
        <begin position="682"/>
        <end position="700"/>
    </location>
</feature>
<dbReference type="AlphaFoldDB" id="A0AAD2DCF0"/>
<dbReference type="Proteomes" id="UP001295684">
    <property type="component" value="Unassembled WGS sequence"/>
</dbReference>
<feature type="transmembrane region" description="Helical" evidence="1">
    <location>
        <begin position="481"/>
        <end position="507"/>
    </location>
</feature>
<evidence type="ECO:0000313" key="3">
    <source>
        <dbReference type="Proteomes" id="UP001295684"/>
    </source>
</evidence>
<protein>
    <submittedName>
        <fullName evidence="2">Uncharacterized protein</fullName>
    </submittedName>
</protein>
<feature type="transmembrane region" description="Helical" evidence="1">
    <location>
        <begin position="144"/>
        <end position="163"/>
    </location>
</feature>
<feature type="transmembrane region" description="Helical" evidence="1">
    <location>
        <begin position="23"/>
        <end position="45"/>
    </location>
</feature>
<keyword evidence="1" id="KW-0472">Membrane</keyword>
<feature type="transmembrane region" description="Helical" evidence="1">
    <location>
        <begin position="248"/>
        <end position="270"/>
    </location>
</feature>
<feature type="transmembrane region" description="Helical" evidence="1">
    <location>
        <begin position="308"/>
        <end position="328"/>
    </location>
</feature>
<name>A0AAD2DCF0_EUPCR</name>